<dbReference type="SMART" id="SM00225">
    <property type="entry name" value="BTB"/>
    <property type="match status" value="1"/>
</dbReference>
<keyword evidence="4" id="KW-1185">Reference proteome</keyword>
<evidence type="ECO:0000313" key="4">
    <source>
        <dbReference type="Proteomes" id="UP000265703"/>
    </source>
</evidence>
<evidence type="ECO:0000259" key="2">
    <source>
        <dbReference type="PROSITE" id="PS50097"/>
    </source>
</evidence>
<dbReference type="OrthoDB" id="2359033at2759"/>
<dbReference type="SUPFAM" id="SSF54695">
    <property type="entry name" value="POZ domain"/>
    <property type="match status" value="1"/>
</dbReference>
<dbReference type="Gene3D" id="3.30.710.10">
    <property type="entry name" value="Potassium Channel Kv1.1, Chain A"/>
    <property type="match status" value="1"/>
</dbReference>
<reference evidence="3 4" key="1">
    <citation type="submission" date="2018-06" db="EMBL/GenBank/DDBJ databases">
        <title>Comparative genomics reveals the genomic features of Rhizophagus irregularis, R. cerebriforme, R. diaphanum and Gigaspora rosea, and their symbiotic lifestyle signature.</title>
        <authorList>
            <person name="Morin E."/>
            <person name="San Clemente H."/>
            <person name="Chen E.C.H."/>
            <person name="De La Providencia I."/>
            <person name="Hainaut M."/>
            <person name="Kuo A."/>
            <person name="Kohler A."/>
            <person name="Murat C."/>
            <person name="Tang N."/>
            <person name="Roy S."/>
            <person name="Loubradou J."/>
            <person name="Henrissat B."/>
            <person name="Grigoriev I.V."/>
            <person name="Corradi N."/>
            <person name="Roux C."/>
            <person name="Martin F.M."/>
        </authorList>
    </citation>
    <scope>NUCLEOTIDE SEQUENCE [LARGE SCALE GENOMIC DNA]</scope>
    <source>
        <strain evidence="3 4">DAOM 227022</strain>
    </source>
</reference>
<feature type="domain" description="BTB" evidence="2">
    <location>
        <begin position="26"/>
        <end position="99"/>
    </location>
</feature>
<dbReference type="Proteomes" id="UP000265703">
    <property type="component" value="Unassembled WGS sequence"/>
</dbReference>
<dbReference type="InterPro" id="IPR011333">
    <property type="entry name" value="SKP1/BTB/POZ_sf"/>
</dbReference>
<dbReference type="PROSITE" id="PS50097">
    <property type="entry name" value="BTB"/>
    <property type="match status" value="1"/>
</dbReference>
<dbReference type="CDD" id="cd18186">
    <property type="entry name" value="BTB_POZ_ZBTB_KLHL-like"/>
    <property type="match status" value="1"/>
</dbReference>
<accession>A0A397TD78</accession>
<dbReference type="InterPro" id="IPR051481">
    <property type="entry name" value="BTB-POZ/Galectin-3-binding"/>
</dbReference>
<dbReference type="PANTHER" id="PTHR24410">
    <property type="entry name" value="HL07962P-RELATED"/>
    <property type="match status" value="1"/>
</dbReference>
<protein>
    <recommendedName>
        <fullName evidence="2">BTB domain-containing protein</fullName>
    </recommendedName>
</protein>
<sequence>MISIEPDFGLQVLEDLKSTFLRKKDCDVIIYVGEEPNVEVVHAHSFILRMRSSYFDSALSPTWAEMKDGKFIFRKPNISKLVFQKILLFLYCGEIDIKPKDGTIALDYLIAADELNLDMSFIGYVQEFLIKHIMEFSSDPFEILQIIFEYDHLFYKLKYHYLKYICERPKLIFSSEKFLSLREDIIYTIFDQENLNIEEIKIWDRMIDWGIARNPSLIKKDINKWIKDDFIILKKSLNRLIPLIRYYDIFSKDYFDKISPYETILPEELSQDIFHFHVVPGYIPKFNEYKQRNRKRNQKRNYTSFNTRDDGELISV</sequence>
<gene>
    <name evidence="3" type="ORF">C1645_872285</name>
</gene>
<feature type="compositionally biased region" description="Basic and acidic residues" evidence="1">
    <location>
        <begin position="307"/>
        <end position="316"/>
    </location>
</feature>
<dbReference type="InterPro" id="IPR000210">
    <property type="entry name" value="BTB/POZ_dom"/>
</dbReference>
<dbReference type="EMBL" id="QKYT01000050">
    <property type="protein sequence ID" value="RIA96138.1"/>
    <property type="molecule type" value="Genomic_DNA"/>
</dbReference>
<evidence type="ECO:0000256" key="1">
    <source>
        <dbReference type="SAM" id="MobiDB-lite"/>
    </source>
</evidence>
<dbReference type="PANTHER" id="PTHR24410:SF23">
    <property type="entry name" value="BTB DOMAIN-CONTAINING PROTEIN-RELATED"/>
    <property type="match status" value="1"/>
</dbReference>
<dbReference type="AlphaFoldDB" id="A0A397TD78"/>
<dbReference type="Pfam" id="PF00651">
    <property type="entry name" value="BTB"/>
    <property type="match status" value="1"/>
</dbReference>
<comment type="caution">
    <text evidence="3">The sequence shown here is derived from an EMBL/GenBank/DDBJ whole genome shotgun (WGS) entry which is preliminary data.</text>
</comment>
<feature type="region of interest" description="Disordered" evidence="1">
    <location>
        <begin position="293"/>
        <end position="316"/>
    </location>
</feature>
<proteinExistence type="predicted"/>
<dbReference type="STRING" id="658196.A0A397TD78"/>
<name>A0A397TD78_9GLOM</name>
<evidence type="ECO:0000313" key="3">
    <source>
        <dbReference type="EMBL" id="RIA96138.1"/>
    </source>
</evidence>
<organism evidence="3 4">
    <name type="scientific">Glomus cerebriforme</name>
    <dbReference type="NCBI Taxonomy" id="658196"/>
    <lineage>
        <taxon>Eukaryota</taxon>
        <taxon>Fungi</taxon>
        <taxon>Fungi incertae sedis</taxon>
        <taxon>Mucoromycota</taxon>
        <taxon>Glomeromycotina</taxon>
        <taxon>Glomeromycetes</taxon>
        <taxon>Glomerales</taxon>
        <taxon>Glomeraceae</taxon>
        <taxon>Glomus</taxon>
    </lineage>
</organism>